<dbReference type="PANTHER" id="PTHR30560:SF3">
    <property type="entry name" value="TRIGGER FACTOR-LIKE PROTEIN TIG, CHLOROPLASTIC"/>
    <property type="match status" value="1"/>
</dbReference>
<gene>
    <name evidence="2" type="ORF">S01H1_61931</name>
</gene>
<dbReference type="Gene3D" id="3.30.70.1050">
    <property type="entry name" value="Trigger factor ribosome-binding domain"/>
    <property type="match status" value="1"/>
</dbReference>
<dbReference type="EMBL" id="BARS01040651">
    <property type="protein sequence ID" value="GAG38025.1"/>
    <property type="molecule type" value="Genomic_DNA"/>
</dbReference>
<dbReference type="AlphaFoldDB" id="X0X4U9"/>
<dbReference type="GO" id="GO:0003755">
    <property type="term" value="F:peptidyl-prolyl cis-trans isomerase activity"/>
    <property type="evidence" value="ECO:0007669"/>
    <property type="project" value="TreeGrafter"/>
</dbReference>
<dbReference type="SUPFAM" id="SSF102735">
    <property type="entry name" value="Trigger factor ribosome-binding domain"/>
    <property type="match status" value="1"/>
</dbReference>
<proteinExistence type="predicted"/>
<name>X0X4U9_9ZZZZ</name>
<feature type="non-terminal residue" evidence="2">
    <location>
        <position position="83"/>
    </location>
</feature>
<dbReference type="InterPro" id="IPR008881">
    <property type="entry name" value="Trigger_fac_ribosome-bd_bac"/>
</dbReference>
<evidence type="ECO:0000313" key="2">
    <source>
        <dbReference type="EMBL" id="GAG38025.1"/>
    </source>
</evidence>
<dbReference type="GO" id="GO:0043335">
    <property type="term" value="P:protein unfolding"/>
    <property type="evidence" value="ECO:0007669"/>
    <property type="project" value="TreeGrafter"/>
</dbReference>
<reference evidence="2" key="1">
    <citation type="journal article" date="2014" name="Front. Microbiol.">
        <title>High frequency of phylogenetically diverse reductive dehalogenase-homologous genes in deep subseafloor sedimentary metagenomes.</title>
        <authorList>
            <person name="Kawai M."/>
            <person name="Futagami T."/>
            <person name="Toyoda A."/>
            <person name="Takaki Y."/>
            <person name="Nishi S."/>
            <person name="Hori S."/>
            <person name="Arai W."/>
            <person name="Tsubouchi T."/>
            <person name="Morono Y."/>
            <person name="Uchiyama I."/>
            <person name="Ito T."/>
            <person name="Fujiyama A."/>
            <person name="Inagaki F."/>
            <person name="Takami H."/>
        </authorList>
    </citation>
    <scope>NUCLEOTIDE SEQUENCE</scope>
    <source>
        <strain evidence="2">Expedition CK06-06</strain>
    </source>
</reference>
<accession>X0X4U9</accession>
<evidence type="ECO:0000259" key="1">
    <source>
        <dbReference type="Pfam" id="PF05697"/>
    </source>
</evidence>
<dbReference type="GO" id="GO:0044183">
    <property type="term" value="F:protein folding chaperone"/>
    <property type="evidence" value="ECO:0007669"/>
    <property type="project" value="TreeGrafter"/>
</dbReference>
<protein>
    <recommendedName>
        <fullName evidence="1">Trigger factor ribosome-binding bacterial domain-containing protein</fullName>
    </recommendedName>
</protein>
<dbReference type="GO" id="GO:0051083">
    <property type="term" value="P:'de novo' cotranslational protein folding"/>
    <property type="evidence" value="ECO:0007669"/>
    <property type="project" value="TreeGrafter"/>
</dbReference>
<dbReference type="GO" id="GO:0015031">
    <property type="term" value="P:protein transport"/>
    <property type="evidence" value="ECO:0007669"/>
    <property type="project" value="InterPro"/>
</dbReference>
<comment type="caution">
    <text evidence="2">The sequence shown here is derived from an EMBL/GenBank/DDBJ whole genome shotgun (WGS) entry which is preliminary data.</text>
</comment>
<dbReference type="Pfam" id="PF05697">
    <property type="entry name" value="Trigger_N"/>
    <property type="match status" value="1"/>
</dbReference>
<feature type="domain" description="Trigger factor ribosome-binding bacterial" evidence="1">
    <location>
        <begin position="1"/>
        <end position="82"/>
    </location>
</feature>
<dbReference type="GO" id="GO:0043022">
    <property type="term" value="F:ribosome binding"/>
    <property type="evidence" value="ECO:0007669"/>
    <property type="project" value="TreeGrafter"/>
</dbReference>
<dbReference type="PANTHER" id="PTHR30560">
    <property type="entry name" value="TRIGGER FACTOR CHAPERONE AND PEPTIDYL-PROLYL CIS/TRANS ISOMERASE"/>
    <property type="match status" value="1"/>
</dbReference>
<dbReference type="InterPro" id="IPR036611">
    <property type="entry name" value="Trigger_fac_ribosome-bd_sf"/>
</dbReference>
<dbReference type="InterPro" id="IPR005215">
    <property type="entry name" value="Trig_fac"/>
</dbReference>
<organism evidence="2">
    <name type="scientific">marine sediment metagenome</name>
    <dbReference type="NCBI Taxonomy" id="412755"/>
    <lineage>
        <taxon>unclassified sequences</taxon>
        <taxon>metagenomes</taxon>
        <taxon>ecological metagenomes</taxon>
    </lineage>
</organism>
<sequence>MKVSSEKLGNCQVSLKVEAEASELEKSLDEAYHRLVSRVSISGFRKGKAPRALLERHVGKDTLLSEALERLVPQLYQQAVEAE</sequence>